<comment type="caution">
    <text evidence="1">The sequence shown here is derived from an EMBL/GenBank/DDBJ whole genome shotgun (WGS) entry which is preliminary data.</text>
</comment>
<evidence type="ECO:0000313" key="1">
    <source>
        <dbReference type="EMBL" id="TWU25418.1"/>
    </source>
</evidence>
<sequence>MASDQPRSVNDPTRGPTLGGFFSNVFFPQAIAEQFPMSRMERSLLLLCYYKVHFVPNHPDKDPR</sequence>
<name>A0A5C6CLT5_9BACT</name>
<keyword evidence="2" id="KW-1185">Reference proteome</keyword>
<accession>A0A5C6CLT5</accession>
<proteinExistence type="predicted"/>
<organism evidence="1 2">
    <name type="scientific">Novipirellula galeiformis</name>
    <dbReference type="NCBI Taxonomy" id="2528004"/>
    <lineage>
        <taxon>Bacteria</taxon>
        <taxon>Pseudomonadati</taxon>
        <taxon>Planctomycetota</taxon>
        <taxon>Planctomycetia</taxon>
        <taxon>Pirellulales</taxon>
        <taxon>Pirellulaceae</taxon>
        <taxon>Novipirellula</taxon>
    </lineage>
</organism>
<dbReference type="Proteomes" id="UP000316304">
    <property type="component" value="Unassembled WGS sequence"/>
</dbReference>
<protein>
    <submittedName>
        <fullName evidence="1">Uncharacterized protein</fullName>
    </submittedName>
</protein>
<evidence type="ECO:0000313" key="2">
    <source>
        <dbReference type="Proteomes" id="UP000316304"/>
    </source>
</evidence>
<gene>
    <name evidence="1" type="ORF">Pla52o_17190</name>
</gene>
<reference evidence="1 2" key="1">
    <citation type="submission" date="2019-02" db="EMBL/GenBank/DDBJ databases">
        <title>Deep-cultivation of Planctomycetes and their phenomic and genomic characterization uncovers novel biology.</title>
        <authorList>
            <person name="Wiegand S."/>
            <person name="Jogler M."/>
            <person name="Boedeker C."/>
            <person name="Pinto D."/>
            <person name="Vollmers J."/>
            <person name="Rivas-Marin E."/>
            <person name="Kohn T."/>
            <person name="Peeters S.H."/>
            <person name="Heuer A."/>
            <person name="Rast P."/>
            <person name="Oberbeckmann S."/>
            <person name="Bunk B."/>
            <person name="Jeske O."/>
            <person name="Meyerdierks A."/>
            <person name="Storesund J.E."/>
            <person name="Kallscheuer N."/>
            <person name="Luecker S."/>
            <person name="Lage O.M."/>
            <person name="Pohl T."/>
            <person name="Merkel B.J."/>
            <person name="Hornburger P."/>
            <person name="Mueller R.-W."/>
            <person name="Bruemmer F."/>
            <person name="Labrenz M."/>
            <person name="Spormann A.M."/>
            <person name="Op Den Camp H."/>
            <person name="Overmann J."/>
            <person name="Amann R."/>
            <person name="Jetten M.S.M."/>
            <person name="Mascher T."/>
            <person name="Medema M.H."/>
            <person name="Devos D.P."/>
            <person name="Kaster A.-K."/>
            <person name="Ovreas L."/>
            <person name="Rohde M."/>
            <person name="Galperin M.Y."/>
            <person name="Jogler C."/>
        </authorList>
    </citation>
    <scope>NUCLEOTIDE SEQUENCE [LARGE SCALE GENOMIC DNA]</scope>
    <source>
        <strain evidence="1 2">Pla52o</strain>
    </source>
</reference>
<dbReference type="EMBL" id="SJPT01000002">
    <property type="protein sequence ID" value="TWU25418.1"/>
    <property type="molecule type" value="Genomic_DNA"/>
</dbReference>
<dbReference type="AlphaFoldDB" id="A0A5C6CLT5"/>